<reference evidence="2" key="1">
    <citation type="journal article" date="2023" name="Front. Plant Sci.">
        <title>Chromosomal-level genome assembly of Melastoma candidum provides insights into trichome evolution.</title>
        <authorList>
            <person name="Zhong Y."/>
            <person name="Wu W."/>
            <person name="Sun C."/>
            <person name="Zou P."/>
            <person name="Liu Y."/>
            <person name="Dai S."/>
            <person name="Zhou R."/>
        </authorList>
    </citation>
    <scope>NUCLEOTIDE SEQUENCE [LARGE SCALE GENOMIC DNA]</scope>
</reference>
<gene>
    <name evidence="1" type="ORF">MLD38_038247</name>
</gene>
<accession>A0ACB9KZH6</accession>
<protein>
    <submittedName>
        <fullName evidence="1">Uncharacterized protein</fullName>
    </submittedName>
</protein>
<organism evidence="1 2">
    <name type="scientific">Melastoma candidum</name>
    <dbReference type="NCBI Taxonomy" id="119954"/>
    <lineage>
        <taxon>Eukaryota</taxon>
        <taxon>Viridiplantae</taxon>
        <taxon>Streptophyta</taxon>
        <taxon>Embryophyta</taxon>
        <taxon>Tracheophyta</taxon>
        <taxon>Spermatophyta</taxon>
        <taxon>Magnoliopsida</taxon>
        <taxon>eudicotyledons</taxon>
        <taxon>Gunneridae</taxon>
        <taxon>Pentapetalae</taxon>
        <taxon>rosids</taxon>
        <taxon>malvids</taxon>
        <taxon>Myrtales</taxon>
        <taxon>Melastomataceae</taxon>
        <taxon>Melastomatoideae</taxon>
        <taxon>Melastomateae</taxon>
        <taxon>Melastoma</taxon>
    </lineage>
</organism>
<sequence length="326" mass="35699">MASAGSSYTVCVTGASGYIASWLVKLLLQRGYSVRATVRNPDDPRKTAHLMALDGARERLRLFKAELLEEGAFDSAVAGCDGVFHTASPVFFTAADPKTELIDPAVEGTLNVLRSCSKAPSIKRIVLTSSIAAVSFNGKPLTSDVLVDETWFSDPKFCEETKIWYILSKTLAERAAWEFAEENRLNMVTINPGLVIGPLLQPTVNATAEIIFNLVNGAKTFPNTCYRFVDVRDVANAHILAYENPSASGRYCLAGRAMHIQDVVKVLHDFFPTLNLPDKCEDDKSLAQTYQVSKTRAEGLGVSFTPIEISIRDTVDSLKEKGLLEE</sequence>
<evidence type="ECO:0000313" key="2">
    <source>
        <dbReference type="Proteomes" id="UP001057402"/>
    </source>
</evidence>
<dbReference type="EMBL" id="CM042891">
    <property type="protein sequence ID" value="KAI4302512.1"/>
    <property type="molecule type" value="Genomic_DNA"/>
</dbReference>
<keyword evidence="2" id="KW-1185">Reference proteome</keyword>
<comment type="caution">
    <text evidence="1">The sequence shown here is derived from an EMBL/GenBank/DDBJ whole genome shotgun (WGS) entry which is preliminary data.</text>
</comment>
<name>A0ACB9KZH6_9MYRT</name>
<dbReference type="Proteomes" id="UP001057402">
    <property type="component" value="Chromosome 12"/>
</dbReference>
<proteinExistence type="predicted"/>
<evidence type="ECO:0000313" key="1">
    <source>
        <dbReference type="EMBL" id="KAI4302512.1"/>
    </source>
</evidence>